<dbReference type="PATRIC" id="fig|1423742.4.peg.1334"/>
<evidence type="ECO:0000259" key="1">
    <source>
        <dbReference type="Pfam" id="PF13460"/>
    </source>
</evidence>
<keyword evidence="3" id="KW-1185">Reference proteome</keyword>
<proteinExistence type="predicted"/>
<dbReference type="OrthoDB" id="9785372at2"/>
<organism evidence="2 3">
    <name type="scientific">Limosilactobacillus equigenerosi DSM 18793 = JCM 14505</name>
    <dbReference type="NCBI Taxonomy" id="1423742"/>
    <lineage>
        <taxon>Bacteria</taxon>
        <taxon>Bacillati</taxon>
        <taxon>Bacillota</taxon>
        <taxon>Bacilli</taxon>
        <taxon>Lactobacillales</taxon>
        <taxon>Lactobacillaceae</taxon>
        <taxon>Limosilactobacillus</taxon>
    </lineage>
</organism>
<accession>A0A0R1UNE0</accession>
<dbReference type="AlphaFoldDB" id="A0A0R1UNE0"/>
<dbReference type="Gene3D" id="3.40.50.720">
    <property type="entry name" value="NAD(P)-binding Rossmann-like Domain"/>
    <property type="match status" value="1"/>
</dbReference>
<dbReference type="PANTHER" id="PTHR15020">
    <property type="entry name" value="FLAVIN REDUCTASE-RELATED"/>
    <property type="match status" value="1"/>
</dbReference>
<feature type="domain" description="NAD(P)-binding" evidence="1">
    <location>
        <begin position="8"/>
        <end position="188"/>
    </location>
</feature>
<dbReference type="Proteomes" id="UP000051084">
    <property type="component" value="Unassembled WGS sequence"/>
</dbReference>
<evidence type="ECO:0000313" key="2">
    <source>
        <dbReference type="EMBL" id="KRL94670.1"/>
    </source>
</evidence>
<dbReference type="RefSeq" id="WP_054653636.1">
    <property type="nucleotide sequence ID" value="NZ_AZGC01000030.1"/>
</dbReference>
<dbReference type="PANTHER" id="PTHR15020:SF50">
    <property type="entry name" value="UPF0659 PROTEIN YMR090W"/>
    <property type="match status" value="1"/>
</dbReference>
<reference evidence="2 3" key="1">
    <citation type="journal article" date="2015" name="Genome Announc.">
        <title>Expanding the biotechnology potential of lactobacilli through comparative genomics of 213 strains and associated genera.</title>
        <authorList>
            <person name="Sun Z."/>
            <person name="Harris H.M."/>
            <person name="McCann A."/>
            <person name="Guo C."/>
            <person name="Argimon S."/>
            <person name="Zhang W."/>
            <person name="Yang X."/>
            <person name="Jeffery I.B."/>
            <person name="Cooney J.C."/>
            <person name="Kagawa T.F."/>
            <person name="Liu W."/>
            <person name="Song Y."/>
            <person name="Salvetti E."/>
            <person name="Wrobel A."/>
            <person name="Rasinkangas P."/>
            <person name="Parkhill J."/>
            <person name="Rea M.C."/>
            <person name="O'Sullivan O."/>
            <person name="Ritari J."/>
            <person name="Douillard F.P."/>
            <person name="Paul Ross R."/>
            <person name="Yang R."/>
            <person name="Briner A.E."/>
            <person name="Felis G.E."/>
            <person name="de Vos W.M."/>
            <person name="Barrangou R."/>
            <person name="Klaenhammer T.R."/>
            <person name="Caufield P.W."/>
            <person name="Cui Y."/>
            <person name="Zhang H."/>
            <person name="O'Toole P.W."/>
        </authorList>
    </citation>
    <scope>NUCLEOTIDE SEQUENCE [LARGE SCALE GENOMIC DNA]</scope>
    <source>
        <strain evidence="2 3">DSM 18793</strain>
    </source>
</reference>
<gene>
    <name evidence="2" type="ORF">FC21_GL001287</name>
</gene>
<dbReference type="EMBL" id="AZGC01000030">
    <property type="protein sequence ID" value="KRL94670.1"/>
    <property type="molecule type" value="Genomic_DNA"/>
</dbReference>
<dbReference type="STRING" id="417373.GCA_001570685_01380"/>
<dbReference type="InterPro" id="IPR036291">
    <property type="entry name" value="NAD(P)-bd_dom_sf"/>
</dbReference>
<name>A0A0R1UNE0_9LACO</name>
<comment type="caution">
    <text evidence="2">The sequence shown here is derived from an EMBL/GenBank/DDBJ whole genome shotgun (WGS) entry which is preliminary data.</text>
</comment>
<dbReference type="InterPro" id="IPR016040">
    <property type="entry name" value="NAD(P)-bd_dom"/>
</dbReference>
<dbReference type="Pfam" id="PF13460">
    <property type="entry name" value="NAD_binding_10"/>
    <property type="match status" value="1"/>
</dbReference>
<sequence length="212" mass="22640">MVKVLVVGASGRVGQIVVETLVKQGQAVVAASRHPQTVASDLVTPIAFDLHQSVAEMVAKLNDIEAIIFAGGSRGKDLLQTDLNGAVKLMQAAQQTGVKRFIMLSSLYSLDQAKWTQIPALAQLMDYNIAKYFADQWLVNQTNLDYTIVQAGALTEDTATGQVSFDGQPGANTIEDVANVLVATLTAPNTIGKVIGMRNGDQSIKTAIENIR</sequence>
<evidence type="ECO:0000313" key="3">
    <source>
        <dbReference type="Proteomes" id="UP000051084"/>
    </source>
</evidence>
<dbReference type="SUPFAM" id="SSF51735">
    <property type="entry name" value="NAD(P)-binding Rossmann-fold domains"/>
    <property type="match status" value="1"/>
</dbReference>
<protein>
    <submittedName>
        <fullName evidence="2">Flavin reductase</fullName>
    </submittedName>
</protein>